<comment type="caution">
    <text evidence="1">The sequence shown here is derived from an EMBL/GenBank/DDBJ whole genome shotgun (WGS) entry which is preliminary data.</text>
</comment>
<evidence type="ECO:0000313" key="1">
    <source>
        <dbReference type="EMBL" id="MCK0536134.1"/>
    </source>
</evidence>
<dbReference type="Proteomes" id="UP001165524">
    <property type="component" value="Unassembled WGS sequence"/>
</dbReference>
<gene>
    <name evidence="1" type="ORF">MU846_00220</name>
</gene>
<evidence type="ECO:0000313" key="2">
    <source>
        <dbReference type="Proteomes" id="UP001165524"/>
    </source>
</evidence>
<proteinExistence type="predicted"/>
<protein>
    <recommendedName>
        <fullName evidence="3">Methyltransferase</fullName>
    </recommendedName>
</protein>
<evidence type="ECO:0008006" key="3">
    <source>
        <dbReference type="Google" id="ProtNLM"/>
    </source>
</evidence>
<name>A0ABT0E2U4_9GAMM</name>
<accession>A0ABT0E2U4</accession>
<dbReference type="RefSeq" id="WP_246947051.1">
    <property type="nucleotide sequence ID" value="NZ_JALKII010000001.1"/>
</dbReference>
<organism evidence="1 2">
    <name type="scientific">Alcanivorax quisquiliarum</name>
    <dbReference type="NCBI Taxonomy" id="2933565"/>
    <lineage>
        <taxon>Bacteria</taxon>
        <taxon>Pseudomonadati</taxon>
        <taxon>Pseudomonadota</taxon>
        <taxon>Gammaproteobacteria</taxon>
        <taxon>Oceanospirillales</taxon>
        <taxon>Alcanivoracaceae</taxon>
        <taxon>Alcanivorax</taxon>
    </lineage>
</organism>
<sequence>MLTLPLHPDYATEPDYYRSYGFTLSAQQPYTDGAEVTLALYEGEQRSEVTAYYWPEATLRQAMQEAGFRNVQFHHPRPAAYPTSAQAPAALRAYLDRPHAVLMECVP</sequence>
<keyword evidence="2" id="KW-1185">Reference proteome</keyword>
<reference evidence="1" key="1">
    <citation type="submission" date="2022-04" db="EMBL/GenBank/DDBJ databases">
        <title>Alcanivorax sp. CY1518 draft genome sequence.</title>
        <authorList>
            <person name="Zhao G."/>
            <person name="An M."/>
        </authorList>
    </citation>
    <scope>NUCLEOTIDE SEQUENCE</scope>
    <source>
        <strain evidence="1">CY1518</strain>
    </source>
</reference>
<dbReference type="EMBL" id="JALKII010000001">
    <property type="protein sequence ID" value="MCK0536134.1"/>
    <property type="molecule type" value="Genomic_DNA"/>
</dbReference>